<evidence type="ECO:0000313" key="17">
    <source>
        <dbReference type="Proteomes" id="UP000266091"/>
    </source>
</evidence>
<keyword evidence="5" id="KW-0004">4Fe-4S</keyword>
<dbReference type="SUPFAM" id="SSF53706">
    <property type="entry name" value="Formate dehydrogenase/DMSO reductase, domains 1-3"/>
    <property type="match status" value="1"/>
</dbReference>
<dbReference type="Pfam" id="PF01568">
    <property type="entry name" value="Molydop_binding"/>
    <property type="match status" value="1"/>
</dbReference>
<dbReference type="GO" id="GO:0043546">
    <property type="term" value="F:molybdopterin cofactor binding"/>
    <property type="evidence" value="ECO:0007669"/>
    <property type="project" value="InterPro"/>
</dbReference>
<evidence type="ECO:0000256" key="10">
    <source>
        <dbReference type="ARBA" id="ARBA00022982"/>
    </source>
</evidence>
<dbReference type="Gene3D" id="2.20.25.90">
    <property type="entry name" value="ADC-like domains"/>
    <property type="match status" value="1"/>
</dbReference>
<dbReference type="SMART" id="SM00926">
    <property type="entry name" value="Molybdop_Fe4S4"/>
    <property type="match status" value="1"/>
</dbReference>
<evidence type="ECO:0000256" key="14">
    <source>
        <dbReference type="ARBA" id="ARBA00023063"/>
    </source>
</evidence>
<dbReference type="Gene3D" id="3.40.50.740">
    <property type="match status" value="1"/>
</dbReference>
<evidence type="ECO:0000256" key="12">
    <source>
        <dbReference type="ARBA" id="ARBA00023004"/>
    </source>
</evidence>
<evidence type="ECO:0000259" key="15">
    <source>
        <dbReference type="PROSITE" id="PS51669"/>
    </source>
</evidence>
<dbReference type="GO" id="GO:0016020">
    <property type="term" value="C:membrane"/>
    <property type="evidence" value="ECO:0007669"/>
    <property type="project" value="TreeGrafter"/>
</dbReference>
<keyword evidence="14" id="KW-0534">Nitrate assimilation</keyword>
<keyword evidence="7" id="KW-0479">Metal-binding</keyword>
<dbReference type="InterPro" id="IPR050123">
    <property type="entry name" value="Prok_molybdopt-oxidoreductase"/>
</dbReference>
<keyword evidence="11" id="KW-0560">Oxidoreductase</keyword>
<sequence>MENQNPVSAVRVSRRRLMKAGVAASAAKIAGIPITVIAANEAAAAEQGIKWTKGVCRFCGTGCGLLVGTKNGKIVATKGDPDCEVNRGLTCMKGYYNSEIIYGKDRLTQPLMRRTNGKFDKNGKFEPVSWKEAFDELEKHWRKAYQELGPTGVGIFGSGQYTIPEGVAVVKLLKAGFRSNNIDPNARLCMASAVVGMYQTFGVDEPSACYHDLEITQNLVLWGNNPAEAHPVLWNRIVAAKRANPGYKIFNIQTHPTLSSRFADVDIIFKPNTDLAIANYILREIMHRGCYDKDFIEKHCIFATGPYDIGYGMRPTEKFAYPAERDTQAKQVKKVLSEDEAIAQRKAPGEAVEQKNAGGPAGNHWQITIEDFKKGVEPYTLEFVSRVAKGNPDESTSDFAKKLKMLADVYCDKANRVLSTGCMGTNQHQRGSWINEQLYAIHLLMGKQAKPGSSMFSLTGQPSACGTCREVGTFSHRLPSDMLVANPAHRAKAEKIWGLPEGTLNGQVGFDAMKMVRGLEDGSMRVLWTQVVNIFQSLPNATHWLKAARKPENFIVVADAYPTFSAKNAADLILPAAMIFEKWGAYGNGERRTNGWSQMVQAPGEAKSDVWMMLEFAKRFKVKECWCEQKLPGGKTLPNVLDKAKAMGIDPEASLYDVVFHNAFAKKVAWPDPLYKGVHCGTAEDLGDGWFPEKALYEEYWQFTQGAHQIAHFDEVVKGHGIVWPYINGKSISYRFNGMYDPFCNGADFLFYGPLMKAIPSGNLDAVTDKTPKPLPGKAKIFFRPYAEAVEVPDSHYDLWFDTGRFMEHWHTGSMTGRVAALHKALPEGMLYMNAADAKARGIADGDRIKITSRRATVFAKACIGGRMPVTRGITFAAFFDENVQMNQLCLDATCPLSLEPDYKKCAIRVEKA</sequence>
<dbReference type="PANTHER" id="PTHR43105">
    <property type="entry name" value="RESPIRATORY NITRATE REDUCTASE"/>
    <property type="match status" value="1"/>
</dbReference>
<dbReference type="SUPFAM" id="SSF50692">
    <property type="entry name" value="ADC-like"/>
    <property type="match status" value="1"/>
</dbReference>
<evidence type="ECO:0000256" key="6">
    <source>
        <dbReference type="ARBA" id="ARBA00022505"/>
    </source>
</evidence>
<evidence type="ECO:0000256" key="9">
    <source>
        <dbReference type="ARBA" id="ARBA00022764"/>
    </source>
</evidence>
<keyword evidence="13" id="KW-0411">Iron-sulfur</keyword>
<evidence type="ECO:0000256" key="3">
    <source>
        <dbReference type="ARBA" id="ARBA00008747"/>
    </source>
</evidence>
<comment type="cofactor">
    <cofactor evidence="1">
        <name>Mo-bis(molybdopterin guanine dinucleotide)</name>
        <dbReference type="ChEBI" id="CHEBI:60539"/>
    </cofactor>
</comment>
<dbReference type="GO" id="GO:0045333">
    <property type="term" value="P:cellular respiration"/>
    <property type="evidence" value="ECO:0007669"/>
    <property type="project" value="UniProtKB-ARBA"/>
</dbReference>
<accession>A0A388SBG1</accession>
<dbReference type="InterPro" id="IPR010051">
    <property type="entry name" value="Periplasm_NO3_reductase_lsu"/>
</dbReference>
<dbReference type="InterPro" id="IPR009010">
    <property type="entry name" value="Asp_de-COase-like_dom_sf"/>
</dbReference>
<evidence type="ECO:0000256" key="11">
    <source>
        <dbReference type="ARBA" id="ARBA00023002"/>
    </source>
</evidence>
<dbReference type="InterPro" id="IPR006656">
    <property type="entry name" value="Mopterin_OxRdtase"/>
</dbReference>
<dbReference type="PROSITE" id="PS51669">
    <property type="entry name" value="4FE4S_MOW_BIS_MGD"/>
    <property type="match status" value="1"/>
</dbReference>
<dbReference type="PANTHER" id="PTHR43105:SF11">
    <property type="entry name" value="PERIPLASMIC NITRATE REDUCTASE"/>
    <property type="match status" value="1"/>
</dbReference>
<keyword evidence="9" id="KW-0574">Periplasm</keyword>
<evidence type="ECO:0000256" key="13">
    <source>
        <dbReference type="ARBA" id="ARBA00023014"/>
    </source>
</evidence>
<keyword evidence="17" id="KW-1185">Reference proteome</keyword>
<dbReference type="CDD" id="cd02791">
    <property type="entry name" value="MopB_CT_Nitrate-R-NapA-like"/>
    <property type="match status" value="1"/>
</dbReference>
<name>A0A388SBG1_9BURK</name>
<evidence type="ECO:0000256" key="7">
    <source>
        <dbReference type="ARBA" id="ARBA00022723"/>
    </source>
</evidence>
<protein>
    <submittedName>
        <fullName evidence="16">Periplasmic nitrate reductase</fullName>
    </submittedName>
</protein>
<gene>
    <name evidence="16" type="primary">napA</name>
    <name evidence="16" type="ORF">MESMUL_01140</name>
</gene>
<dbReference type="NCBIfam" id="NF010055">
    <property type="entry name" value="PRK13532.1"/>
    <property type="match status" value="1"/>
</dbReference>
<dbReference type="InterPro" id="IPR006963">
    <property type="entry name" value="Mopterin_OxRdtase_4Fe-4S_dom"/>
</dbReference>
<comment type="similarity">
    <text evidence="3">Belongs to the prokaryotic molybdopterin-containing oxidoreductase family. NasA/NapA/NarB subfamily.</text>
</comment>
<dbReference type="GO" id="GO:0042128">
    <property type="term" value="P:nitrate assimilation"/>
    <property type="evidence" value="ECO:0007669"/>
    <property type="project" value="UniProtKB-KW"/>
</dbReference>
<dbReference type="OrthoDB" id="9810782at2"/>
<keyword evidence="12" id="KW-0408">Iron</keyword>
<dbReference type="InterPro" id="IPR006657">
    <property type="entry name" value="MoPterin_dinucl-bd_dom"/>
</dbReference>
<dbReference type="GO" id="GO:0051539">
    <property type="term" value="F:4 iron, 4 sulfur cluster binding"/>
    <property type="evidence" value="ECO:0007669"/>
    <property type="project" value="UniProtKB-KW"/>
</dbReference>
<dbReference type="EMBL" id="BGZJ01000001">
    <property type="protein sequence ID" value="GBO92760.1"/>
    <property type="molecule type" value="Genomic_DNA"/>
</dbReference>
<evidence type="ECO:0000256" key="8">
    <source>
        <dbReference type="ARBA" id="ARBA00022729"/>
    </source>
</evidence>
<dbReference type="Pfam" id="PF04879">
    <property type="entry name" value="Molybdop_Fe4S4"/>
    <property type="match status" value="1"/>
</dbReference>
<dbReference type="InterPro" id="IPR041957">
    <property type="entry name" value="CT_Nitrate-R-NapA-like"/>
</dbReference>
<dbReference type="GO" id="GO:0009325">
    <property type="term" value="C:nitrate reductase complex"/>
    <property type="evidence" value="ECO:0007669"/>
    <property type="project" value="TreeGrafter"/>
</dbReference>
<keyword evidence="4" id="KW-0813">Transport</keyword>
<evidence type="ECO:0000256" key="2">
    <source>
        <dbReference type="ARBA" id="ARBA00001966"/>
    </source>
</evidence>
<dbReference type="Gene3D" id="3.30.200.210">
    <property type="match status" value="1"/>
</dbReference>
<dbReference type="GO" id="GO:0030151">
    <property type="term" value="F:molybdenum ion binding"/>
    <property type="evidence" value="ECO:0007669"/>
    <property type="project" value="InterPro"/>
</dbReference>
<comment type="cofactor">
    <cofactor evidence="2">
        <name>[4Fe-4S] cluster</name>
        <dbReference type="ChEBI" id="CHEBI:49883"/>
    </cofactor>
</comment>
<dbReference type="Gene3D" id="2.40.40.20">
    <property type="match status" value="1"/>
</dbReference>
<reference evidence="16 17" key="1">
    <citation type="journal article" date="2018" name="Int. J. Syst. Evol. Microbiol.">
        <title>Mesosutterella multiformis gen. nov., sp. nov., a member of the family Sutterellaceae and Sutterella megalosphaeroides sp. nov., isolated from human faeces.</title>
        <authorList>
            <person name="Sakamoto M."/>
            <person name="Ikeyama N."/>
            <person name="Kunihiro T."/>
            <person name="Iino T."/>
            <person name="Yuki M."/>
            <person name="Ohkuma M."/>
        </authorList>
    </citation>
    <scope>NUCLEOTIDE SEQUENCE [LARGE SCALE GENOMIC DNA]</scope>
    <source>
        <strain evidence="16 17">4NBBH2</strain>
    </source>
</reference>
<dbReference type="GO" id="GO:0008940">
    <property type="term" value="F:nitrate reductase activity"/>
    <property type="evidence" value="ECO:0007669"/>
    <property type="project" value="InterPro"/>
</dbReference>
<dbReference type="NCBIfam" id="TIGR01706">
    <property type="entry name" value="NAPA"/>
    <property type="match status" value="1"/>
</dbReference>
<feature type="domain" description="4Fe-4S Mo/W bis-MGD-type" evidence="15">
    <location>
        <begin position="49"/>
        <end position="105"/>
    </location>
</feature>
<keyword evidence="10" id="KW-0249">Electron transport</keyword>
<evidence type="ECO:0000256" key="5">
    <source>
        <dbReference type="ARBA" id="ARBA00022485"/>
    </source>
</evidence>
<keyword evidence="8" id="KW-0732">Signal</keyword>
<evidence type="ECO:0000313" key="16">
    <source>
        <dbReference type="EMBL" id="GBO92760.1"/>
    </source>
</evidence>
<evidence type="ECO:0000256" key="1">
    <source>
        <dbReference type="ARBA" id="ARBA00001942"/>
    </source>
</evidence>
<dbReference type="Gene3D" id="3.40.228.10">
    <property type="entry name" value="Dimethylsulfoxide Reductase, domain 2"/>
    <property type="match status" value="1"/>
</dbReference>
<dbReference type="Proteomes" id="UP000266091">
    <property type="component" value="Unassembled WGS sequence"/>
</dbReference>
<dbReference type="InterPro" id="IPR006311">
    <property type="entry name" value="TAT_signal"/>
</dbReference>
<dbReference type="RefSeq" id="WP_116269290.1">
    <property type="nucleotide sequence ID" value="NZ_BGZJ01000001.1"/>
</dbReference>
<keyword evidence="6" id="KW-0500">Molybdenum</keyword>
<proteinExistence type="inferred from homology"/>
<evidence type="ECO:0000256" key="4">
    <source>
        <dbReference type="ARBA" id="ARBA00022448"/>
    </source>
</evidence>
<organism evidence="16 17">
    <name type="scientific">Mesosutterella multiformis</name>
    <dbReference type="NCBI Taxonomy" id="2259133"/>
    <lineage>
        <taxon>Bacteria</taxon>
        <taxon>Pseudomonadati</taxon>
        <taxon>Pseudomonadota</taxon>
        <taxon>Betaproteobacteria</taxon>
        <taxon>Burkholderiales</taxon>
        <taxon>Sutterellaceae</taxon>
        <taxon>Mesosutterella</taxon>
    </lineage>
</organism>
<dbReference type="Pfam" id="PF00384">
    <property type="entry name" value="Molybdopterin"/>
    <property type="match status" value="1"/>
</dbReference>
<comment type="caution">
    <text evidence="16">The sequence shown here is derived from an EMBL/GenBank/DDBJ whole genome shotgun (WGS) entry which is preliminary data.</text>
</comment>
<dbReference type="AlphaFoldDB" id="A0A388SBG1"/>
<dbReference type="PROSITE" id="PS51318">
    <property type="entry name" value="TAT"/>
    <property type="match status" value="1"/>
</dbReference>